<evidence type="ECO:0000313" key="1">
    <source>
        <dbReference type="EMBL" id="CAL1378027.1"/>
    </source>
</evidence>
<organism evidence="1 3">
    <name type="scientific">Linum trigynum</name>
    <dbReference type="NCBI Taxonomy" id="586398"/>
    <lineage>
        <taxon>Eukaryota</taxon>
        <taxon>Viridiplantae</taxon>
        <taxon>Streptophyta</taxon>
        <taxon>Embryophyta</taxon>
        <taxon>Tracheophyta</taxon>
        <taxon>Spermatophyta</taxon>
        <taxon>Magnoliopsida</taxon>
        <taxon>eudicotyledons</taxon>
        <taxon>Gunneridae</taxon>
        <taxon>Pentapetalae</taxon>
        <taxon>rosids</taxon>
        <taxon>fabids</taxon>
        <taxon>Malpighiales</taxon>
        <taxon>Linaceae</taxon>
        <taxon>Linum</taxon>
    </lineage>
</organism>
<gene>
    <name evidence="1" type="ORF">LTRI10_LOCUS19635</name>
    <name evidence="2" type="ORF">LTRI10_LOCUS23529</name>
</gene>
<dbReference type="EMBL" id="OZ034817">
    <property type="protein sequence ID" value="CAL1382190.1"/>
    <property type="molecule type" value="Genomic_DNA"/>
</dbReference>
<sequence>MINNNGATMQYHFNDTNTTPLVHVPLHWYTYHSTGASNPQGRSEAIPGWRQLEIGGWWWGKALEGFGRFRVEEGSG</sequence>
<evidence type="ECO:0000313" key="3">
    <source>
        <dbReference type="Proteomes" id="UP001497516"/>
    </source>
</evidence>
<dbReference type="Proteomes" id="UP001497516">
    <property type="component" value="Chromosome 4"/>
</dbReference>
<dbReference type="AlphaFoldDB" id="A0AAV2DWU2"/>
<dbReference type="EMBL" id="OZ034816">
    <property type="protein sequence ID" value="CAL1378027.1"/>
    <property type="molecule type" value="Genomic_DNA"/>
</dbReference>
<proteinExistence type="predicted"/>
<dbReference type="Proteomes" id="UP001497516">
    <property type="component" value="Chromosome 3"/>
</dbReference>
<evidence type="ECO:0000313" key="2">
    <source>
        <dbReference type="EMBL" id="CAL1382190.1"/>
    </source>
</evidence>
<name>A0AAV2DWU2_9ROSI</name>
<keyword evidence="3" id="KW-1185">Reference proteome</keyword>
<accession>A0AAV2DWU2</accession>
<reference evidence="1 3" key="1">
    <citation type="submission" date="2024-04" db="EMBL/GenBank/DDBJ databases">
        <authorList>
            <person name="Fracassetti M."/>
        </authorList>
    </citation>
    <scope>NUCLEOTIDE SEQUENCE [LARGE SCALE GENOMIC DNA]</scope>
</reference>
<protein>
    <submittedName>
        <fullName evidence="1">Uncharacterized protein</fullName>
    </submittedName>
</protein>